<protein>
    <recommendedName>
        <fullName evidence="4">Fucolectin tachylectin-4 pentraxin-1 domain-containing protein</fullName>
    </recommendedName>
</protein>
<gene>
    <name evidence="2" type="ORF">AM593_04499</name>
</gene>
<evidence type="ECO:0000313" key="3">
    <source>
        <dbReference type="Proteomes" id="UP000266721"/>
    </source>
</evidence>
<evidence type="ECO:0008006" key="4">
    <source>
        <dbReference type="Google" id="ProtNLM"/>
    </source>
</evidence>
<dbReference type="Proteomes" id="UP000266721">
    <property type="component" value="Unassembled WGS sequence"/>
</dbReference>
<organism evidence="2 3">
    <name type="scientific">Mytilus galloprovincialis</name>
    <name type="common">Mediterranean mussel</name>
    <dbReference type="NCBI Taxonomy" id="29158"/>
    <lineage>
        <taxon>Eukaryota</taxon>
        <taxon>Metazoa</taxon>
        <taxon>Spiralia</taxon>
        <taxon>Lophotrochozoa</taxon>
        <taxon>Mollusca</taxon>
        <taxon>Bivalvia</taxon>
        <taxon>Autobranchia</taxon>
        <taxon>Pteriomorphia</taxon>
        <taxon>Mytilida</taxon>
        <taxon>Mytiloidea</taxon>
        <taxon>Mytilidae</taxon>
        <taxon>Mytilinae</taxon>
        <taxon>Mytilus</taxon>
    </lineage>
</organism>
<sequence length="228" mass="25244">MLLVLLIHTAIQWTIRAQHNLTPFGTASQSSRYVGSTPEGAILPPISNEFTLKTCSTTNVDGAPKAWWMFQFSFVSAFITDITIYYREAAHRMNGFKLYVTNTTTIPPDGFLCYDDPDPGLPNITQNIPCNQLGKYVIYYDTVGDVDTGPVVRKVRGGQIVPKHVHLYVLTNTVILKMVPAFGDVIPKDVLMEDVIYIPVFVLRVVYQDGSDNTVPVANVMIGVSTIA</sequence>
<keyword evidence="1" id="KW-0732">Signal</keyword>
<comment type="caution">
    <text evidence="2">The sequence shown here is derived from an EMBL/GenBank/DDBJ whole genome shotgun (WGS) entry which is preliminary data.</text>
</comment>
<keyword evidence="3" id="KW-1185">Reference proteome</keyword>
<feature type="signal peptide" evidence="1">
    <location>
        <begin position="1"/>
        <end position="17"/>
    </location>
</feature>
<feature type="non-terminal residue" evidence="2">
    <location>
        <position position="1"/>
    </location>
</feature>
<dbReference type="Gene3D" id="2.60.120.260">
    <property type="entry name" value="Galactose-binding domain-like"/>
    <property type="match status" value="1"/>
</dbReference>
<name>A0A3L5TWS2_MYTGA</name>
<evidence type="ECO:0000313" key="2">
    <source>
        <dbReference type="EMBL" id="OPL33916.1"/>
    </source>
</evidence>
<accession>A0A3L5TWS2</accession>
<proteinExistence type="predicted"/>
<dbReference type="AlphaFoldDB" id="A0A3L5TWS2"/>
<reference evidence="2 3" key="1">
    <citation type="journal article" date="2016" name="PLoS ONE">
        <title>A First Insight into the Genome of the Filter-Feeder Mussel Mytilus galloprovincialis.</title>
        <authorList>
            <person name="Murgarella M."/>
            <person name="Puiu D."/>
            <person name="Novoa B."/>
            <person name="Figueras A."/>
            <person name="Posada D."/>
            <person name="Canchaya C."/>
        </authorList>
    </citation>
    <scope>NUCLEOTIDE SEQUENCE [LARGE SCALE GENOMIC DNA]</scope>
    <source>
        <tissue evidence="2">Muscle</tissue>
    </source>
</reference>
<evidence type="ECO:0000256" key="1">
    <source>
        <dbReference type="SAM" id="SignalP"/>
    </source>
</evidence>
<feature type="chain" id="PRO_5018160826" description="Fucolectin tachylectin-4 pentraxin-1 domain-containing protein" evidence="1">
    <location>
        <begin position="18"/>
        <end position="228"/>
    </location>
</feature>
<dbReference type="EMBL" id="KV581152">
    <property type="protein sequence ID" value="OPL33916.1"/>
    <property type="molecule type" value="Genomic_DNA"/>
</dbReference>